<keyword evidence="2" id="KW-0472">Membrane</keyword>
<feature type="transmembrane region" description="Helical" evidence="2">
    <location>
        <begin position="530"/>
        <end position="552"/>
    </location>
</feature>
<accession>A0AAD8F4A7</accession>
<keyword evidence="4" id="KW-1185">Reference proteome</keyword>
<feature type="transmembrane region" description="Helical" evidence="2">
    <location>
        <begin position="138"/>
        <end position="161"/>
    </location>
</feature>
<dbReference type="Proteomes" id="UP001233172">
    <property type="component" value="Unassembled WGS sequence"/>
</dbReference>
<organism evidence="3 4">
    <name type="scientific">Biomphalaria pfeifferi</name>
    <name type="common">Bloodfluke planorb</name>
    <name type="synonym">Freshwater snail</name>
    <dbReference type="NCBI Taxonomy" id="112525"/>
    <lineage>
        <taxon>Eukaryota</taxon>
        <taxon>Metazoa</taxon>
        <taxon>Spiralia</taxon>
        <taxon>Lophotrochozoa</taxon>
        <taxon>Mollusca</taxon>
        <taxon>Gastropoda</taxon>
        <taxon>Heterobranchia</taxon>
        <taxon>Euthyneura</taxon>
        <taxon>Panpulmonata</taxon>
        <taxon>Hygrophila</taxon>
        <taxon>Lymnaeoidea</taxon>
        <taxon>Planorbidae</taxon>
        <taxon>Biomphalaria</taxon>
    </lineage>
</organism>
<dbReference type="PANTHER" id="PTHR11360:SF284">
    <property type="entry name" value="EG:103B4.3 PROTEIN-RELATED"/>
    <property type="match status" value="1"/>
</dbReference>
<dbReference type="AlphaFoldDB" id="A0AAD8F4A7"/>
<dbReference type="Gene3D" id="1.20.1250.20">
    <property type="entry name" value="MFS general substrate transporter like domains"/>
    <property type="match status" value="1"/>
</dbReference>
<evidence type="ECO:0000313" key="3">
    <source>
        <dbReference type="EMBL" id="KAK0051212.1"/>
    </source>
</evidence>
<evidence type="ECO:0000256" key="2">
    <source>
        <dbReference type="SAM" id="Phobius"/>
    </source>
</evidence>
<feature type="transmembrane region" description="Helical" evidence="2">
    <location>
        <begin position="82"/>
        <end position="108"/>
    </location>
</feature>
<feature type="compositionally biased region" description="Polar residues" evidence="1">
    <location>
        <begin position="207"/>
        <end position="232"/>
    </location>
</feature>
<gene>
    <name evidence="3" type="ORF">Bpfe_019330</name>
</gene>
<dbReference type="InterPro" id="IPR050327">
    <property type="entry name" value="Proton-linked_MCT"/>
</dbReference>
<dbReference type="InterPro" id="IPR036259">
    <property type="entry name" value="MFS_trans_sf"/>
</dbReference>
<dbReference type="GO" id="GO:0022857">
    <property type="term" value="F:transmembrane transporter activity"/>
    <property type="evidence" value="ECO:0007669"/>
    <property type="project" value="InterPro"/>
</dbReference>
<dbReference type="InterPro" id="IPR011701">
    <property type="entry name" value="MFS"/>
</dbReference>
<dbReference type="EMBL" id="JASAOG010000106">
    <property type="protein sequence ID" value="KAK0051212.1"/>
    <property type="molecule type" value="Genomic_DNA"/>
</dbReference>
<reference evidence="3" key="1">
    <citation type="journal article" date="2023" name="PLoS Negl. Trop. Dis.">
        <title>A genome sequence for Biomphalaria pfeifferi, the major vector snail for the human-infecting parasite Schistosoma mansoni.</title>
        <authorList>
            <person name="Bu L."/>
            <person name="Lu L."/>
            <person name="Laidemitt M.R."/>
            <person name="Zhang S.M."/>
            <person name="Mutuku M."/>
            <person name="Mkoji G."/>
            <person name="Steinauer M."/>
            <person name="Loker E.S."/>
        </authorList>
    </citation>
    <scope>NUCLEOTIDE SEQUENCE</scope>
    <source>
        <strain evidence="3">KasaAsao</strain>
    </source>
</reference>
<comment type="caution">
    <text evidence="3">The sequence shown here is derived from an EMBL/GenBank/DDBJ whole genome shotgun (WGS) entry which is preliminary data.</text>
</comment>
<feature type="transmembrane region" description="Helical" evidence="2">
    <location>
        <begin position="50"/>
        <end position="73"/>
    </location>
</feature>
<feature type="region of interest" description="Disordered" evidence="1">
    <location>
        <begin position="206"/>
        <end position="232"/>
    </location>
</feature>
<feature type="transmembrane region" description="Helical" evidence="2">
    <location>
        <begin position="415"/>
        <end position="438"/>
    </location>
</feature>
<sequence length="566" mass="61576">MEPLPVDKGWAWVICFAGFLVHTLLGSSGQVNTMMLSRLIEKFDTTITTISLMFTVGIICFSFFSTVSANVFLPKFGERKCVIFGGILTSLSSIGQGLSTHVAGIIVLEGLRGTGHGILFVPAMCLIRQYFKRLRSTASVIVFCGGCVAAIVAPFIIAAVSKEYGVTGTYLLLGAVELHFCVSGLLLRPVTSYRKTVENSPEVELNQLPTIQVTPPPSQESNQVQSQNISNGSSYPLKNLSLDAEVRETLLNKALIVEEPIVRPRVFSRGMSVDSTDTYLSDKYKQRATFGSVLTLTSEHGAVLETVLDKEDTKSRDDPDRGVTNVGVFRKCYNEASLNLWSMRLAMVAIMPGTVHVYIAIYTPMILHSQGASLDELSTLLTLLGVLDLVSRLGMGFLADTHIVSATVMFILSQMFLGVLCQFVISLLQVFCVTLLFLSYRCSRSVCYFSLTGVLCQFVGFFSLFETLIVYVILLGLVIGARVSLLPLVVIEVVGVDKMPQAFSIISLVATLTAAGVNPLFGAITETTGSFIVALHIVGACFCFGAAMWILVPRLVQLDIKKGRRD</sequence>
<dbReference type="PANTHER" id="PTHR11360">
    <property type="entry name" value="MONOCARBOXYLATE TRANSPORTER"/>
    <property type="match status" value="1"/>
</dbReference>
<keyword evidence="2" id="KW-1133">Transmembrane helix</keyword>
<name>A0AAD8F4A7_BIOPF</name>
<keyword evidence="2" id="KW-0812">Transmembrane</keyword>
<feature type="transmembrane region" description="Helical" evidence="2">
    <location>
        <begin position="167"/>
        <end position="187"/>
    </location>
</feature>
<feature type="transmembrane region" description="Helical" evidence="2">
    <location>
        <begin position="502"/>
        <end position="524"/>
    </location>
</feature>
<evidence type="ECO:0000256" key="1">
    <source>
        <dbReference type="SAM" id="MobiDB-lite"/>
    </source>
</evidence>
<evidence type="ECO:0000313" key="4">
    <source>
        <dbReference type="Proteomes" id="UP001233172"/>
    </source>
</evidence>
<proteinExistence type="predicted"/>
<dbReference type="Pfam" id="PF07690">
    <property type="entry name" value="MFS_1"/>
    <property type="match status" value="1"/>
</dbReference>
<protein>
    <submittedName>
        <fullName evidence="3">Monocarboxylate transporter 2</fullName>
    </submittedName>
</protein>
<reference evidence="3" key="2">
    <citation type="submission" date="2023-04" db="EMBL/GenBank/DDBJ databases">
        <authorList>
            <person name="Bu L."/>
            <person name="Lu L."/>
            <person name="Laidemitt M.R."/>
            <person name="Zhang S.M."/>
            <person name="Mutuku M."/>
            <person name="Mkoji G."/>
            <person name="Steinauer M."/>
            <person name="Loker E.S."/>
        </authorList>
    </citation>
    <scope>NUCLEOTIDE SEQUENCE</scope>
    <source>
        <strain evidence="3">KasaAsao</strain>
        <tissue evidence="3">Whole Snail</tissue>
    </source>
</reference>
<feature type="transmembrane region" description="Helical" evidence="2">
    <location>
        <begin position="468"/>
        <end position="490"/>
    </location>
</feature>
<feature type="transmembrane region" description="Helical" evidence="2">
    <location>
        <begin position="345"/>
        <end position="367"/>
    </location>
</feature>
<dbReference type="SUPFAM" id="SSF103473">
    <property type="entry name" value="MFS general substrate transporter"/>
    <property type="match status" value="1"/>
</dbReference>
<feature type="transmembrane region" description="Helical" evidence="2">
    <location>
        <begin position="445"/>
        <end position="462"/>
    </location>
</feature>